<sequence length="133" mass="14287">MREVHRAPEVDVHRLVELVERDSLHRTAPCRSGIVDEQVDAPEVVLDLRRELQQRREVADVDGVAQLGGHLGEPIGPAGADGHGVAGVGQAGRDCGTDARRRPGDQHPPTHVIPALPLFTTVNGRAPATGDRR</sequence>
<reference evidence="2" key="1">
    <citation type="submission" date="2020-05" db="EMBL/GenBank/DDBJ databases">
        <authorList>
            <person name="Chiriac C."/>
            <person name="Salcher M."/>
            <person name="Ghai R."/>
            <person name="Kavagutti S V."/>
        </authorList>
    </citation>
    <scope>NUCLEOTIDE SEQUENCE</scope>
</reference>
<feature type="compositionally biased region" description="Basic and acidic residues" evidence="1">
    <location>
        <begin position="95"/>
        <end position="105"/>
    </location>
</feature>
<organism evidence="2">
    <name type="scientific">freshwater metagenome</name>
    <dbReference type="NCBI Taxonomy" id="449393"/>
    <lineage>
        <taxon>unclassified sequences</taxon>
        <taxon>metagenomes</taxon>
        <taxon>ecological metagenomes</taxon>
    </lineage>
</organism>
<accession>A0A6J7R386</accession>
<name>A0A6J7R386_9ZZZZ</name>
<gene>
    <name evidence="2" type="ORF">UFOPK3967_02808</name>
</gene>
<evidence type="ECO:0000256" key="1">
    <source>
        <dbReference type="SAM" id="MobiDB-lite"/>
    </source>
</evidence>
<dbReference type="AlphaFoldDB" id="A0A6J7R386"/>
<protein>
    <submittedName>
        <fullName evidence="2">Unannotated protein</fullName>
    </submittedName>
</protein>
<feature type="region of interest" description="Disordered" evidence="1">
    <location>
        <begin position="69"/>
        <end position="133"/>
    </location>
</feature>
<dbReference type="EMBL" id="CAFBOS010000246">
    <property type="protein sequence ID" value="CAB5021722.1"/>
    <property type="molecule type" value="Genomic_DNA"/>
</dbReference>
<evidence type="ECO:0000313" key="2">
    <source>
        <dbReference type="EMBL" id="CAB5021722.1"/>
    </source>
</evidence>
<feature type="compositionally biased region" description="Gly residues" evidence="1">
    <location>
        <begin position="79"/>
        <end position="90"/>
    </location>
</feature>
<proteinExistence type="predicted"/>